<evidence type="ECO:0000313" key="2">
    <source>
        <dbReference type="Proteomes" id="UP000031599"/>
    </source>
</evidence>
<name>A0A0C2DFG8_9BACT</name>
<comment type="caution">
    <text evidence="1">The sequence shown here is derived from an EMBL/GenBank/DDBJ whole genome shotgun (WGS) entry which is preliminary data.</text>
</comment>
<reference evidence="1 2" key="1">
    <citation type="submission" date="2014-12" db="EMBL/GenBank/DDBJ databases">
        <title>Genome assembly of Enhygromyxa salina DSM 15201.</title>
        <authorList>
            <person name="Sharma G."/>
            <person name="Subramanian S."/>
        </authorList>
    </citation>
    <scope>NUCLEOTIDE SEQUENCE [LARGE SCALE GENOMIC DNA]</scope>
    <source>
        <strain evidence="1 2">DSM 15201</strain>
    </source>
</reference>
<evidence type="ECO:0000313" key="1">
    <source>
        <dbReference type="EMBL" id="KIG18362.1"/>
    </source>
</evidence>
<dbReference type="AlphaFoldDB" id="A0A0C2DFG8"/>
<dbReference type="EMBL" id="JMCC02000011">
    <property type="protein sequence ID" value="KIG18362.1"/>
    <property type="molecule type" value="Genomic_DNA"/>
</dbReference>
<sequence length="39" mass="4162">MRGPNSGNNNTSMLIALPTIGVLQHPPTEPTEKIKCPGF</sequence>
<protein>
    <submittedName>
        <fullName evidence="1">Uncharacterized protein</fullName>
    </submittedName>
</protein>
<gene>
    <name evidence="1" type="ORF">DB30_00647</name>
</gene>
<proteinExistence type="predicted"/>
<dbReference type="Proteomes" id="UP000031599">
    <property type="component" value="Unassembled WGS sequence"/>
</dbReference>
<organism evidence="1 2">
    <name type="scientific">Enhygromyxa salina</name>
    <dbReference type="NCBI Taxonomy" id="215803"/>
    <lineage>
        <taxon>Bacteria</taxon>
        <taxon>Pseudomonadati</taxon>
        <taxon>Myxococcota</taxon>
        <taxon>Polyangia</taxon>
        <taxon>Nannocystales</taxon>
        <taxon>Nannocystaceae</taxon>
        <taxon>Enhygromyxa</taxon>
    </lineage>
</organism>
<accession>A0A0C2DFG8</accession>